<name>A0A7W8HLV0_9BURK</name>
<feature type="transmembrane region" description="Helical" evidence="8">
    <location>
        <begin position="279"/>
        <end position="302"/>
    </location>
</feature>
<evidence type="ECO:0000313" key="10">
    <source>
        <dbReference type="EMBL" id="MBB5273756.1"/>
    </source>
</evidence>
<feature type="transmembrane region" description="Helical" evidence="8">
    <location>
        <begin position="339"/>
        <end position="356"/>
    </location>
</feature>
<dbReference type="Gene3D" id="1.20.1720.10">
    <property type="entry name" value="Multidrug resistance protein D"/>
    <property type="match status" value="1"/>
</dbReference>
<dbReference type="Pfam" id="PF07690">
    <property type="entry name" value="MFS_1"/>
    <property type="match status" value="1"/>
</dbReference>
<evidence type="ECO:0000256" key="5">
    <source>
        <dbReference type="ARBA" id="ARBA00022692"/>
    </source>
</evidence>
<evidence type="ECO:0000256" key="4">
    <source>
        <dbReference type="ARBA" id="ARBA00022475"/>
    </source>
</evidence>
<protein>
    <submittedName>
        <fullName evidence="10">DHA2 family multidrug resistance protein</fullName>
    </submittedName>
</protein>
<feature type="transmembrane region" description="Helical" evidence="8">
    <location>
        <begin position="113"/>
        <end position="135"/>
    </location>
</feature>
<feature type="transmembrane region" description="Helical" evidence="8">
    <location>
        <begin position="368"/>
        <end position="391"/>
    </location>
</feature>
<feature type="transmembrane region" description="Helical" evidence="8">
    <location>
        <begin position="239"/>
        <end position="258"/>
    </location>
</feature>
<feature type="domain" description="Major facilitator superfamily (MFS) profile" evidence="9">
    <location>
        <begin position="22"/>
        <end position="509"/>
    </location>
</feature>
<feature type="transmembrane region" description="Helical" evidence="8">
    <location>
        <begin position="208"/>
        <end position="227"/>
    </location>
</feature>
<keyword evidence="4" id="KW-1003">Cell membrane</keyword>
<dbReference type="NCBIfam" id="TIGR00711">
    <property type="entry name" value="efflux_EmrB"/>
    <property type="match status" value="1"/>
</dbReference>
<dbReference type="PANTHER" id="PTHR42718">
    <property type="entry name" value="MAJOR FACILITATOR SUPERFAMILY MULTIDRUG TRANSPORTER MFSC"/>
    <property type="match status" value="1"/>
</dbReference>
<dbReference type="InterPro" id="IPR011701">
    <property type="entry name" value="MFS"/>
</dbReference>
<dbReference type="CDD" id="cd17503">
    <property type="entry name" value="MFS_LmrB_MDR_like"/>
    <property type="match status" value="1"/>
</dbReference>
<dbReference type="PRINTS" id="PR01036">
    <property type="entry name" value="TCRTETB"/>
</dbReference>
<evidence type="ECO:0000256" key="1">
    <source>
        <dbReference type="ARBA" id="ARBA00004651"/>
    </source>
</evidence>
<dbReference type="PROSITE" id="PS50850">
    <property type="entry name" value="MFS"/>
    <property type="match status" value="1"/>
</dbReference>
<keyword evidence="11" id="KW-1185">Reference proteome</keyword>
<keyword evidence="7 8" id="KW-0472">Membrane</keyword>
<comment type="subcellular location">
    <subcellularLocation>
        <location evidence="1">Cell membrane</location>
        <topology evidence="1">Multi-pass membrane protein</topology>
    </subcellularLocation>
</comment>
<evidence type="ECO:0000313" key="11">
    <source>
        <dbReference type="Proteomes" id="UP000532440"/>
    </source>
</evidence>
<keyword evidence="5 8" id="KW-0812">Transmembrane</keyword>
<evidence type="ECO:0000256" key="3">
    <source>
        <dbReference type="ARBA" id="ARBA00022448"/>
    </source>
</evidence>
<feature type="transmembrane region" description="Helical" evidence="8">
    <location>
        <begin position="60"/>
        <end position="81"/>
    </location>
</feature>
<evidence type="ECO:0000259" key="9">
    <source>
        <dbReference type="PROSITE" id="PS50850"/>
    </source>
</evidence>
<dbReference type="InterPro" id="IPR004638">
    <property type="entry name" value="EmrB-like"/>
</dbReference>
<accession>A0A7W8HLV0</accession>
<evidence type="ECO:0000256" key="7">
    <source>
        <dbReference type="ARBA" id="ARBA00023136"/>
    </source>
</evidence>
<feature type="transmembrane region" description="Helical" evidence="8">
    <location>
        <begin position="88"/>
        <end position="107"/>
    </location>
</feature>
<dbReference type="RefSeq" id="WP_183970619.1">
    <property type="nucleotide sequence ID" value="NZ_BAABEW010000013.1"/>
</dbReference>
<dbReference type="EMBL" id="JACHGB010000008">
    <property type="protein sequence ID" value="MBB5273756.1"/>
    <property type="molecule type" value="Genomic_DNA"/>
</dbReference>
<dbReference type="SUPFAM" id="SSF103473">
    <property type="entry name" value="MFS general substrate transporter"/>
    <property type="match status" value="1"/>
</dbReference>
<keyword evidence="6 8" id="KW-1133">Transmembrane helix</keyword>
<dbReference type="PANTHER" id="PTHR42718:SF9">
    <property type="entry name" value="MAJOR FACILITATOR SUPERFAMILY MULTIDRUG TRANSPORTER MFSC"/>
    <property type="match status" value="1"/>
</dbReference>
<evidence type="ECO:0000256" key="2">
    <source>
        <dbReference type="ARBA" id="ARBA00008537"/>
    </source>
</evidence>
<keyword evidence="3" id="KW-0813">Transport</keyword>
<proteinExistence type="inferred from homology"/>
<evidence type="ECO:0000256" key="6">
    <source>
        <dbReference type="ARBA" id="ARBA00022989"/>
    </source>
</evidence>
<comment type="similarity">
    <text evidence="2">Belongs to the major facilitator superfamily. EmrB family.</text>
</comment>
<organism evidence="10 11">
    <name type="scientific">Quisquiliibacterium transsilvanicum</name>
    <dbReference type="NCBI Taxonomy" id="1549638"/>
    <lineage>
        <taxon>Bacteria</taxon>
        <taxon>Pseudomonadati</taxon>
        <taxon>Pseudomonadota</taxon>
        <taxon>Betaproteobacteria</taxon>
        <taxon>Burkholderiales</taxon>
        <taxon>Burkholderiaceae</taxon>
        <taxon>Quisquiliibacterium</taxon>
    </lineage>
</organism>
<dbReference type="Gene3D" id="1.20.1250.20">
    <property type="entry name" value="MFS general substrate transporter like domains"/>
    <property type="match status" value="1"/>
</dbReference>
<feature type="transmembrane region" description="Helical" evidence="8">
    <location>
        <begin position="147"/>
        <end position="168"/>
    </location>
</feature>
<dbReference type="InterPro" id="IPR020846">
    <property type="entry name" value="MFS_dom"/>
</dbReference>
<feature type="transmembrane region" description="Helical" evidence="8">
    <location>
        <begin position="308"/>
        <end position="327"/>
    </location>
</feature>
<dbReference type="AlphaFoldDB" id="A0A7W8HLV0"/>
<dbReference type="GO" id="GO:0022857">
    <property type="term" value="F:transmembrane transporter activity"/>
    <property type="evidence" value="ECO:0007669"/>
    <property type="project" value="InterPro"/>
</dbReference>
<reference evidence="10 11" key="1">
    <citation type="submission" date="2020-08" db="EMBL/GenBank/DDBJ databases">
        <title>Genomic Encyclopedia of Type Strains, Phase IV (KMG-IV): sequencing the most valuable type-strain genomes for metagenomic binning, comparative biology and taxonomic classification.</title>
        <authorList>
            <person name="Goeker M."/>
        </authorList>
    </citation>
    <scope>NUCLEOTIDE SEQUENCE [LARGE SCALE GENOMIC DNA]</scope>
    <source>
        <strain evidence="10 11">DSM 29781</strain>
    </source>
</reference>
<dbReference type="Proteomes" id="UP000532440">
    <property type="component" value="Unassembled WGS sequence"/>
</dbReference>
<feature type="transmembrane region" description="Helical" evidence="8">
    <location>
        <begin position="487"/>
        <end position="505"/>
    </location>
</feature>
<gene>
    <name evidence="10" type="ORF">HNQ70_003787</name>
</gene>
<dbReference type="InterPro" id="IPR036259">
    <property type="entry name" value="MFS_trans_sf"/>
</dbReference>
<evidence type="ECO:0000256" key="8">
    <source>
        <dbReference type="SAM" id="Phobius"/>
    </source>
</evidence>
<comment type="caution">
    <text evidence="10">The sequence shown here is derived from an EMBL/GenBank/DDBJ whole genome shotgun (WGS) entry which is preliminary data.</text>
</comment>
<dbReference type="GO" id="GO:0005886">
    <property type="term" value="C:plasma membrane"/>
    <property type="evidence" value="ECO:0007669"/>
    <property type="project" value="UniProtKB-SubCell"/>
</dbReference>
<feature type="transmembrane region" description="Helical" evidence="8">
    <location>
        <begin position="174"/>
        <end position="196"/>
    </location>
</feature>
<sequence length="515" mass="55504">MAQPPPAPQHPPPLEGRSRAIGTLVISLATFMNVLDHSIANVSLPSIAGDLGASVHQTTRVITAFGIATAISVPLTGWLAARFGQVRLFVSSVFLFVLASLLCGLAPTLEWLVAFRVVQGLVAGPMLALSQTLLLGTHPPEHAGKALGIWSMTVLLAPVVGPLLGGWITDNVQWPWIFYINVPIGLFCTAMTWALYRDRETPVRRMPVDVVGLVLLVIWVGALQTMLDTGKELDWFESGEIVVLAIVAGIGCVAFVIWELTDEHPIVDLRLFANRNFACGVLALSGGFALFSGNVVLLPLWLQQAMGYTATWAGLVLAPVGVIGLLCSPLAGRGIDRGLARTVAVVSFVGFAWSFWLRSRFSTDADYITIMIPMLVQGVAGSLFFIAMSAISLSQIPQAQFPLAAGLSNFVRISAGSFGVSLATTAWTSRSQQHRTHLVEEASRDGWALDSPFYEGVRAAGMSIEQVRAALERMIEQQALTLGVNDIFLVSVFFYLVLILPILVARPVRPRGVRT</sequence>